<dbReference type="Proteomes" id="UP000011554">
    <property type="component" value="Unassembled WGS sequence"/>
</dbReference>
<organism evidence="1 2">
    <name type="scientific">Natrialba asiatica (strain ATCC 700177 / DSM 12278 / JCM 9576 / FERM P-10747 / NBRC 102637 / 172P1)</name>
    <dbReference type="NCBI Taxonomy" id="29540"/>
    <lineage>
        <taxon>Archaea</taxon>
        <taxon>Methanobacteriati</taxon>
        <taxon>Methanobacteriota</taxon>
        <taxon>Stenosarchaea group</taxon>
        <taxon>Halobacteria</taxon>
        <taxon>Halobacteriales</taxon>
        <taxon>Natrialbaceae</taxon>
        <taxon>Natrialba</taxon>
    </lineage>
</organism>
<reference evidence="1 2" key="1">
    <citation type="journal article" date="2014" name="PLoS Genet.">
        <title>Phylogenetically driven sequencing of extremely halophilic archaea reveals strategies for static and dynamic osmo-response.</title>
        <authorList>
            <person name="Becker E.A."/>
            <person name="Seitzer P.M."/>
            <person name="Tritt A."/>
            <person name="Larsen D."/>
            <person name="Krusor M."/>
            <person name="Yao A.I."/>
            <person name="Wu D."/>
            <person name="Madern D."/>
            <person name="Eisen J.A."/>
            <person name="Darling A.E."/>
            <person name="Facciotti M.T."/>
        </authorList>
    </citation>
    <scope>NUCLEOTIDE SEQUENCE [LARGE SCALE GENOMIC DNA]</scope>
    <source>
        <strain evidence="1 2">DSM 12278</strain>
    </source>
</reference>
<dbReference type="Gene3D" id="2.40.50.140">
    <property type="entry name" value="Nucleic acid-binding proteins"/>
    <property type="match status" value="1"/>
</dbReference>
<dbReference type="PATRIC" id="fig|29540.5.peg.4148"/>
<dbReference type="AlphaFoldDB" id="M0AHS6"/>
<sequence>MNIVGTQRCWSEDALESAFGLQAMSSTNFQDEKTLDGSSVNQEAAAEKTDAGVAVEDEFAEDIVDETLEFQASVDQEINTKVETNHPETVVGREENEFGHLPLAQEERIRAREEELELISARATFGTQEGREKRTREVVVEQRRERRVERVDPRSELEQEQLAAVNKQSVRITETVRGGPSRAAVSRGLAEKMTDGTSIIDATLEEMDEVKAESGTIVDIADVPEVEAGEVDVEGEIIKLWEPSQPSISQVGLIADETEKMKFTIWENSYQTIVSEGETVRIRNAAKNWHNERCSLAVTGWSRLEFPERGQWWTQE</sequence>
<evidence type="ECO:0000313" key="2">
    <source>
        <dbReference type="Proteomes" id="UP000011554"/>
    </source>
</evidence>
<gene>
    <name evidence="1" type="ORF">C481_20421</name>
</gene>
<dbReference type="CDD" id="cd04491">
    <property type="entry name" value="SoSSB_OBF"/>
    <property type="match status" value="1"/>
</dbReference>
<comment type="caution">
    <text evidence="1">The sequence shown here is derived from an EMBL/GenBank/DDBJ whole genome shotgun (WGS) entry which is preliminary data.</text>
</comment>
<name>M0AHS6_NATA1</name>
<dbReference type="InterPro" id="IPR012340">
    <property type="entry name" value="NA-bd_OB-fold"/>
</dbReference>
<evidence type="ECO:0008006" key="3">
    <source>
        <dbReference type="Google" id="ProtNLM"/>
    </source>
</evidence>
<dbReference type="eggNOG" id="arCOG01510">
    <property type="taxonomic scope" value="Archaea"/>
</dbReference>
<protein>
    <recommendedName>
        <fullName evidence="3">DNA-binding protein</fullName>
    </recommendedName>
</protein>
<dbReference type="SUPFAM" id="SSF50249">
    <property type="entry name" value="Nucleic acid-binding proteins"/>
    <property type="match status" value="1"/>
</dbReference>
<dbReference type="STRING" id="29540.C481_20421"/>
<dbReference type="EMBL" id="AOIO01000041">
    <property type="protein sequence ID" value="ELY97452.1"/>
    <property type="molecule type" value="Genomic_DNA"/>
</dbReference>
<proteinExistence type="predicted"/>
<keyword evidence="2" id="KW-1185">Reference proteome</keyword>
<evidence type="ECO:0000313" key="1">
    <source>
        <dbReference type="EMBL" id="ELY97452.1"/>
    </source>
</evidence>
<accession>M0AHS6</accession>